<evidence type="ECO:0000313" key="2">
    <source>
        <dbReference type="Proteomes" id="UP001194714"/>
    </source>
</evidence>
<comment type="caution">
    <text evidence="1">The sequence shown here is derived from an EMBL/GenBank/DDBJ whole genome shotgun (WGS) entry which is preliminary data.</text>
</comment>
<proteinExistence type="predicted"/>
<protein>
    <recommendedName>
        <fullName evidence="3">Bro-N domain-containing protein</fullName>
    </recommendedName>
</protein>
<accession>A0ABS0AZ43</accession>
<evidence type="ECO:0000313" key="1">
    <source>
        <dbReference type="EMBL" id="MBF5059402.1"/>
    </source>
</evidence>
<sequence length="55" mass="6626">MKIKKIRRIFHNGEWYFSVIDVISILTGSSNPNWYWPELKKKIIENEGFIQSKKN</sequence>
<dbReference type="Proteomes" id="UP001194714">
    <property type="component" value="Unassembled WGS sequence"/>
</dbReference>
<dbReference type="EMBL" id="JAAEJV010000020">
    <property type="protein sequence ID" value="MBF5059402.1"/>
    <property type="molecule type" value="Genomic_DNA"/>
</dbReference>
<gene>
    <name evidence="1" type="ORF">NEPTK9_000914</name>
</gene>
<name>A0ABS0AZ43_9BACT</name>
<evidence type="ECO:0008006" key="3">
    <source>
        <dbReference type="Google" id="ProtNLM"/>
    </source>
</evidence>
<organism evidence="1 2">
    <name type="scientific">Candidatus Neptunichlamydia vexilliferae</name>
    <dbReference type="NCBI Taxonomy" id="1651774"/>
    <lineage>
        <taxon>Bacteria</taxon>
        <taxon>Pseudomonadati</taxon>
        <taxon>Chlamydiota</taxon>
        <taxon>Chlamydiia</taxon>
        <taxon>Parachlamydiales</taxon>
        <taxon>Simkaniaceae</taxon>
        <taxon>Candidatus Neptunichlamydia</taxon>
    </lineage>
</organism>
<reference evidence="1 2" key="1">
    <citation type="submission" date="2020-01" db="EMBL/GenBank/DDBJ databases">
        <title>Draft genome sequence of Cand. Neptunochlamydia vexilliferae K9.</title>
        <authorList>
            <person name="Schulz F."/>
            <person name="Koestlbacher S."/>
            <person name="Wascher F."/>
            <person name="Pizzetti I."/>
            <person name="Horn M."/>
        </authorList>
    </citation>
    <scope>NUCLEOTIDE SEQUENCE [LARGE SCALE GENOMIC DNA]</scope>
    <source>
        <strain evidence="1 2">K9</strain>
    </source>
</reference>
<keyword evidence="2" id="KW-1185">Reference proteome</keyword>